<protein>
    <recommendedName>
        <fullName evidence="3">F-box domain-containing protein</fullName>
    </recommendedName>
</protein>
<comment type="caution">
    <text evidence="1">The sequence shown here is derived from an EMBL/GenBank/DDBJ whole genome shotgun (WGS) entry which is preliminary data.</text>
</comment>
<keyword evidence="2" id="KW-1185">Reference proteome</keyword>
<dbReference type="AlphaFoldDB" id="A0A9P6H2M4"/>
<reference evidence="1" key="1">
    <citation type="journal article" date="2020" name="Nat. Commun.">
        <title>Large-scale genome sequencing of mycorrhizal fungi provides insights into the early evolution of symbiotic traits.</title>
        <authorList>
            <person name="Miyauchi S."/>
            <person name="Kiss E."/>
            <person name="Kuo A."/>
            <person name="Drula E."/>
            <person name="Kohler A."/>
            <person name="Sanchez-Garcia M."/>
            <person name="Morin E."/>
            <person name="Andreopoulos B."/>
            <person name="Barry K.W."/>
            <person name="Bonito G."/>
            <person name="Buee M."/>
            <person name="Carver A."/>
            <person name="Chen C."/>
            <person name="Cichocki N."/>
            <person name="Clum A."/>
            <person name="Culley D."/>
            <person name="Crous P.W."/>
            <person name="Fauchery L."/>
            <person name="Girlanda M."/>
            <person name="Hayes R.D."/>
            <person name="Keri Z."/>
            <person name="LaButti K."/>
            <person name="Lipzen A."/>
            <person name="Lombard V."/>
            <person name="Magnuson J."/>
            <person name="Maillard F."/>
            <person name="Murat C."/>
            <person name="Nolan M."/>
            <person name="Ohm R.A."/>
            <person name="Pangilinan J."/>
            <person name="Pereira M.F."/>
            <person name="Perotto S."/>
            <person name="Peter M."/>
            <person name="Pfister S."/>
            <person name="Riley R."/>
            <person name="Sitrit Y."/>
            <person name="Stielow J.B."/>
            <person name="Szollosi G."/>
            <person name="Zifcakova L."/>
            <person name="Stursova M."/>
            <person name="Spatafora J.W."/>
            <person name="Tedersoo L."/>
            <person name="Vaario L.M."/>
            <person name="Yamada A."/>
            <person name="Yan M."/>
            <person name="Wang P."/>
            <person name="Xu J."/>
            <person name="Bruns T."/>
            <person name="Baldrian P."/>
            <person name="Vilgalys R."/>
            <person name="Dunand C."/>
            <person name="Henrissat B."/>
            <person name="Grigoriev I.V."/>
            <person name="Hibbett D."/>
            <person name="Nagy L.G."/>
            <person name="Martin F.M."/>
        </authorList>
    </citation>
    <scope>NUCLEOTIDE SEQUENCE</scope>
    <source>
        <strain evidence="1">UH-Tt-Lm1</strain>
    </source>
</reference>
<evidence type="ECO:0000313" key="1">
    <source>
        <dbReference type="EMBL" id="KAF9778142.1"/>
    </source>
</evidence>
<evidence type="ECO:0008006" key="3">
    <source>
        <dbReference type="Google" id="ProtNLM"/>
    </source>
</evidence>
<proteinExistence type="predicted"/>
<evidence type="ECO:0000313" key="2">
    <source>
        <dbReference type="Proteomes" id="UP000736335"/>
    </source>
</evidence>
<dbReference type="Proteomes" id="UP000736335">
    <property type="component" value="Unassembled WGS sequence"/>
</dbReference>
<reference evidence="1" key="2">
    <citation type="submission" date="2020-11" db="EMBL/GenBank/DDBJ databases">
        <authorList>
            <consortium name="DOE Joint Genome Institute"/>
            <person name="Kuo A."/>
            <person name="Miyauchi S."/>
            <person name="Kiss E."/>
            <person name="Drula E."/>
            <person name="Kohler A."/>
            <person name="Sanchez-Garcia M."/>
            <person name="Andreopoulos B."/>
            <person name="Barry K.W."/>
            <person name="Bonito G."/>
            <person name="Buee M."/>
            <person name="Carver A."/>
            <person name="Chen C."/>
            <person name="Cichocki N."/>
            <person name="Clum A."/>
            <person name="Culley D."/>
            <person name="Crous P.W."/>
            <person name="Fauchery L."/>
            <person name="Girlanda M."/>
            <person name="Hayes R."/>
            <person name="Keri Z."/>
            <person name="Labutti K."/>
            <person name="Lipzen A."/>
            <person name="Lombard V."/>
            <person name="Magnuson J."/>
            <person name="Maillard F."/>
            <person name="Morin E."/>
            <person name="Murat C."/>
            <person name="Nolan M."/>
            <person name="Ohm R."/>
            <person name="Pangilinan J."/>
            <person name="Pereira M."/>
            <person name="Perotto S."/>
            <person name="Peter M."/>
            <person name="Riley R."/>
            <person name="Sitrit Y."/>
            <person name="Stielow B."/>
            <person name="Szollosi G."/>
            <person name="Zifcakova L."/>
            <person name="Stursova M."/>
            <person name="Spatafora J.W."/>
            <person name="Tedersoo L."/>
            <person name="Vaario L.-M."/>
            <person name="Yamada A."/>
            <person name="Yan M."/>
            <person name="Wang P."/>
            <person name="Xu J."/>
            <person name="Bruns T."/>
            <person name="Baldrian P."/>
            <person name="Vilgalys R."/>
            <person name="Henrissat B."/>
            <person name="Grigoriev I.V."/>
            <person name="Hibbett D."/>
            <person name="Nagy L.G."/>
            <person name="Martin F.M."/>
        </authorList>
    </citation>
    <scope>NUCLEOTIDE SEQUENCE</scope>
    <source>
        <strain evidence="1">UH-Tt-Lm1</strain>
    </source>
</reference>
<gene>
    <name evidence="1" type="ORF">BJ322DRAFT_1214811</name>
</gene>
<dbReference type="EMBL" id="WIUZ02000024">
    <property type="protein sequence ID" value="KAF9778142.1"/>
    <property type="molecule type" value="Genomic_DNA"/>
</dbReference>
<name>A0A9P6H2M4_9AGAM</name>
<organism evidence="1 2">
    <name type="scientific">Thelephora terrestris</name>
    <dbReference type="NCBI Taxonomy" id="56493"/>
    <lineage>
        <taxon>Eukaryota</taxon>
        <taxon>Fungi</taxon>
        <taxon>Dikarya</taxon>
        <taxon>Basidiomycota</taxon>
        <taxon>Agaricomycotina</taxon>
        <taxon>Agaricomycetes</taxon>
        <taxon>Thelephorales</taxon>
        <taxon>Thelephoraceae</taxon>
        <taxon>Thelephora</taxon>
    </lineage>
</organism>
<sequence length="406" mass="46737">MAQGSQELTGGKAPGNLVLGVCQSQIAIRDQRAPNLTTMSDRRLPLEILDYIVDLLHDEPQALKNCCLVAKSWVPRTRKHLYNKIEITYRTDLEAWWKVFPDPGSSPGHHTRSMLFHGFGFIATGGYGMVRPFSNVVRLEMWDGKAYLSPYLTTPQFLQLICSFPLLEDMYVGIHGVGNSKHKDEPLFQPRVPLPLTGTLSLNLDKGIGDVTRELLGLPHGIHFRRFSCVWRFEQDYRWVMALVERCSDTLEYVEIDRNQHSSLALIDLSKATKLREVAFWFTSDPTWIKNSLRTILPEHRDLQKILIYGDPYYDILPNEPVGSKEVVGEEIYKQWMELDGLLVRLWESRAVRTKLTVRRKGGRVYNLATGLLPEMTKRGIIQSVTYPDGHRPPQLLWPWRNRDKK</sequence>
<accession>A0A9P6H2M4</accession>